<reference evidence="2" key="1">
    <citation type="submission" date="2015-04" db="UniProtKB">
        <authorList>
            <consortium name="EnsemblPlants"/>
        </authorList>
    </citation>
    <scope>IDENTIFICATION</scope>
</reference>
<proteinExistence type="predicted"/>
<evidence type="ECO:0000259" key="1">
    <source>
        <dbReference type="PROSITE" id="PS50011"/>
    </source>
</evidence>
<sequence length="78" mass="8642">MVTFGPGNNLRFEVLHGRRDALLSKATEIGRGVFGTVYRVSVGEGRVHYNVKPSNILLDEQCNLMIGDFGLAAWRDCC</sequence>
<dbReference type="STRING" id="40149.A0A0E0BYY8"/>
<dbReference type="Gramene" id="OMERI01G07150.1">
    <property type="protein sequence ID" value="OMERI01G07150.1"/>
    <property type="gene ID" value="OMERI01G07150"/>
</dbReference>
<protein>
    <recommendedName>
        <fullName evidence="1">Protein kinase domain-containing protein</fullName>
    </recommendedName>
</protein>
<reference evidence="2" key="2">
    <citation type="submission" date="2018-05" db="EMBL/GenBank/DDBJ databases">
        <title>OmerRS3 (Oryza meridionalis Reference Sequence Version 3).</title>
        <authorList>
            <person name="Zhang J."/>
            <person name="Kudrna D."/>
            <person name="Lee S."/>
            <person name="Talag J."/>
            <person name="Welchert J."/>
            <person name="Wing R.A."/>
        </authorList>
    </citation>
    <scope>NUCLEOTIDE SEQUENCE [LARGE SCALE GENOMIC DNA]</scope>
    <source>
        <strain evidence="2">cv. OR44</strain>
    </source>
</reference>
<dbReference type="PROSITE" id="PS50011">
    <property type="entry name" value="PROTEIN_KINASE_DOM"/>
    <property type="match status" value="1"/>
</dbReference>
<dbReference type="GO" id="GO:0005524">
    <property type="term" value="F:ATP binding"/>
    <property type="evidence" value="ECO:0007669"/>
    <property type="project" value="InterPro"/>
</dbReference>
<dbReference type="EnsemblPlants" id="OMERI01G07150.1">
    <property type="protein sequence ID" value="OMERI01G07150.1"/>
    <property type="gene ID" value="OMERI01G07150"/>
</dbReference>
<evidence type="ECO:0000313" key="3">
    <source>
        <dbReference type="Proteomes" id="UP000008021"/>
    </source>
</evidence>
<keyword evidence="3" id="KW-1185">Reference proteome</keyword>
<evidence type="ECO:0000313" key="2">
    <source>
        <dbReference type="EnsemblPlants" id="OMERI01G07150.1"/>
    </source>
</evidence>
<dbReference type="HOGENOM" id="CLU_2626077_0_0_1"/>
<dbReference type="Gene3D" id="1.10.510.10">
    <property type="entry name" value="Transferase(Phosphotransferase) domain 1"/>
    <property type="match status" value="1"/>
</dbReference>
<organism evidence="2">
    <name type="scientific">Oryza meridionalis</name>
    <dbReference type="NCBI Taxonomy" id="40149"/>
    <lineage>
        <taxon>Eukaryota</taxon>
        <taxon>Viridiplantae</taxon>
        <taxon>Streptophyta</taxon>
        <taxon>Embryophyta</taxon>
        <taxon>Tracheophyta</taxon>
        <taxon>Spermatophyta</taxon>
        <taxon>Magnoliopsida</taxon>
        <taxon>Liliopsida</taxon>
        <taxon>Poales</taxon>
        <taxon>Poaceae</taxon>
        <taxon>BOP clade</taxon>
        <taxon>Oryzoideae</taxon>
        <taxon>Oryzeae</taxon>
        <taxon>Oryzinae</taxon>
        <taxon>Oryza</taxon>
    </lineage>
</organism>
<dbReference type="GO" id="GO:0004672">
    <property type="term" value="F:protein kinase activity"/>
    <property type="evidence" value="ECO:0007669"/>
    <property type="project" value="InterPro"/>
</dbReference>
<name>A0A0E0BYY8_9ORYZ</name>
<dbReference type="InterPro" id="IPR000719">
    <property type="entry name" value="Prot_kinase_dom"/>
</dbReference>
<dbReference type="AlphaFoldDB" id="A0A0E0BYY8"/>
<dbReference type="SUPFAM" id="SSF56112">
    <property type="entry name" value="Protein kinase-like (PK-like)"/>
    <property type="match status" value="1"/>
</dbReference>
<feature type="domain" description="Protein kinase" evidence="1">
    <location>
        <begin position="1"/>
        <end position="78"/>
    </location>
</feature>
<dbReference type="InterPro" id="IPR011009">
    <property type="entry name" value="Kinase-like_dom_sf"/>
</dbReference>
<dbReference type="Proteomes" id="UP000008021">
    <property type="component" value="Chromosome 1"/>
</dbReference>
<accession>A0A0E0BYY8</accession>